<feature type="transmembrane region" description="Helical" evidence="10">
    <location>
        <begin position="6"/>
        <end position="27"/>
    </location>
</feature>
<dbReference type="Pfam" id="PF02080">
    <property type="entry name" value="TrkA_C"/>
    <property type="match status" value="1"/>
</dbReference>
<accession>I4B3U8</accession>
<dbReference type="PANTHER" id="PTHR32507:SF7">
    <property type="entry name" value="K(+)_H(+) ANTIPORTER NHAP2"/>
    <property type="match status" value="1"/>
</dbReference>
<dbReference type="GO" id="GO:0005886">
    <property type="term" value="C:plasma membrane"/>
    <property type="evidence" value="ECO:0007669"/>
    <property type="project" value="UniProtKB-SubCell"/>
</dbReference>
<dbReference type="EMBL" id="CP002959">
    <property type="protein sequence ID" value="AFM11955.1"/>
    <property type="molecule type" value="Genomic_DNA"/>
</dbReference>
<dbReference type="GO" id="GO:0015297">
    <property type="term" value="F:antiporter activity"/>
    <property type="evidence" value="ECO:0007669"/>
    <property type="project" value="UniProtKB-KW"/>
</dbReference>
<dbReference type="RefSeq" id="WP_014802470.1">
    <property type="nucleotide sequence ID" value="NC_018020.1"/>
</dbReference>
<evidence type="ECO:0000313" key="13">
    <source>
        <dbReference type="Proteomes" id="UP000006048"/>
    </source>
</evidence>
<evidence type="ECO:0000256" key="1">
    <source>
        <dbReference type="ARBA" id="ARBA00004651"/>
    </source>
</evidence>
<dbReference type="Pfam" id="PF00999">
    <property type="entry name" value="Na_H_Exchanger"/>
    <property type="match status" value="1"/>
</dbReference>
<dbReference type="GO" id="GO:0006813">
    <property type="term" value="P:potassium ion transport"/>
    <property type="evidence" value="ECO:0007669"/>
    <property type="project" value="UniProtKB-KW"/>
</dbReference>
<dbReference type="STRING" id="869212.Turpa_1307"/>
<dbReference type="InterPro" id="IPR006153">
    <property type="entry name" value="Cation/H_exchanger_TM"/>
</dbReference>
<keyword evidence="5" id="KW-0630">Potassium</keyword>
<dbReference type="AlphaFoldDB" id="I4B3U8"/>
<organism evidence="12 13">
    <name type="scientific">Turneriella parva (strain ATCC BAA-1111 / DSM 21527 / NCTC 11395 / H)</name>
    <name type="common">Leptospira parva</name>
    <dbReference type="NCBI Taxonomy" id="869212"/>
    <lineage>
        <taxon>Bacteria</taxon>
        <taxon>Pseudomonadati</taxon>
        <taxon>Spirochaetota</taxon>
        <taxon>Spirochaetia</taxon>
        <taxon>Leptospirales</taxon>
        <taxon>Leptospiraceae</taxon>
        <taxon>Turneriella</taxon>
    </lineage>
</organism>
<dbReference type="HOGENOM" id="CLU_005912_9_2_12"/>
<feature type="transmembrane region" description="Helical" evidence="10">
    <location>
        <begin position="231"/>
        <end position="260"/>
    </location>
</feature>
<feature type="transmembrane region" description="Helical" evidence="10">
    <location>
        <begin position="197"/>
        <end position="219"/>
    </location>
</feature>
<evidence type="ECO:0000256" key="2">
    <source>
        <dbReference type="ARBA" id="ARBA00022448"/>
    </source>
</evidence>
<feature type="transmembrane region" description="Helical" evidence="10">
    <location>
        <begin position="169"/>
        <end position="191"/>
    </location>
</feature>
<feature type="transmembrane region" description="Helical" evidence="10">
    <location>
        <begin position="310"/>
        <end position="329"/>
    </location>
</feature>
<feature type="transmembrane region" description="Helical" evidence="10">
    <location>
        <begin position="128"/>
        <end position="148"/>
    </location>
</feature>
<evidence type="ECO:0000256" key="8">
    <source>
        <dbReference type="ARBA" id="ARBA00023065"/>
    </source>
</evidence>
<proteinExistence type="predicted"/>
<feature type="transmembrane region" description="Helical" evidence="10">
    <location>
        <begin position="66"/>
        <end position="85"/>
    </location>
</feature>
<dbReference type="OrthoDB" id="9810759at2"/>
<dbReference type="InterPro" id="IPR038770">
    <property type="entry name" value="Na+/solute_symporter_sf"/>
</dbReference>
<protein>
    <submittedName>
        <fullName evidence="12">Potassium/proton antiporter, CPA1 family</fullName>
    </submittedName>
</protein>
<dbReference type="InterPro" id="IPR006037">
    <property type="entry name" value="RCK_C"/>
</dbReference>
<feature type="domain" description="RCK C-terminal" evidence="11">
    <location>
        <begin position="409"/>
        <end position="490"/>
    </location>
</feature>
<evidence type="ECO:0000313" key="12">
    <source>
        <dbReference type="EMBL" id="AFM11955.1"/>
    </source>
</evidence>
<evidence type="ECO:0000256" key="7">
    <source>
        <dbReference type="ARBA" id="ARBA00022989"/>
    </source>
</evidence>
<dbReference type="NCBIfam" id="NF003716">
    <property type="entry name" value="PRK05326.1-3"/>
    <property type="match status" value="1"/>
</dbReference>
<keyword evidence="4" id="KW-1003">Cell membrane</keyword>
<keyword evidence="3" id="KW-0050">Antiport</keyword>
<evidence type="ECO:0000256" key="3">
    <source>
        <dbReference type="ARBA" id="ARBA00022449"/>
    </source>
</evidence>
<reference evidence="12 13" key="1">
    <citation type="submission" date="2012-06" db="EMBL/GenBank/DDBJ databases">
        <title>The complete chromosome of genome of Turneriella parva DSM 21527.</title>
        <authorList>
            <consortium name="US DOE Joint Genome Institute (JGI-PGF)"/>
            <person name="Lucas S."/>
            <person name="Han J."/>
            <person name="Lapidus A."/>
            <person name="Bruce D."/>
            <person name="Goodwin L."/>
            <person name="Pitluck S."/>
            <person name="Peters L."/>
            <person name="Kyrpides N."/>
            <person name="Mavromatis K."/>
            <person name="Ivanova N."/>
            <person name="Mikhailova N."/>
            <person name="Chertkov O."/>
            <person name="Detter J.C."/>
            <person name="Tapia R."/>
            <person name="Han C."/>
            <person name="Land M."/>
            <person name="Hauser L."/>
            <person name="Markowitz V."/>
            <person name="Cheng J.-F."/>
            <person name="Hugenholtz P."/>
            <person name="Woyke T."/>
            <person name="Wu D."/>
            <person name="Gronow S."/>
            <person name="Wellnitz S."/>
            <person name="Brambilla E."/>
            <person name="Klenk H.-P."/>
            <person name="Eisen J.A."/>
        </authorList>
    </citation>
    <scope>NUCLEOTIDE SEQUENCE [LARGE SCALE GENOMIC DNA]</scope>
    <source>
        <strain evidence="13">ATCC BAA-1111 / DSM 21527 / NCTC 11395 / H</strain>
    </source>
</reference>
<dbReference type="GO" id="GO:1902600">
    <property type="term" value="P:proton transmembrane transport"/>
    <property type="evidence" value="ECO:0007669"/>
    <property type="project" value="InterPro"/>
</dbReference>
<keyword evidence="2" id="KW-0813">Transport</keyword>
<dbReference type="InterPro" id="IPR036721">
    <property type="entry name" value="RCK_C_sf"/>
</dbReference>
<evidence type="ECO:0000256" key="5">
    <source>
        <dbReference type="ARBA" id="ARBA00022538"/>
    </source>
</evidence>
<sequence length="495" mass="52998">MQIFDFHGYSLEAILFAAALLVTISVIASRISSRFGIPLLLVFLGIGMLAGSDGVGGIVFDNYRMAFAVGSACLALIVFDGGMSTSWSSVRPVLRRGISLSVLGTLFTGAATATFANLVLRMHWSDSILLGAIVSSTDAAAVFSLLRARSVSLQGTVKQTLEFEAASNDPIAIFLTVGVLLFISNPAAGVVEFSKLLVMQAGIGLAFGYLGGLGLRWVINNAGIEYEGLYGVLALGLVVGLFALTGLLGGSGFLAIYVAGIVLGNNEMLHKASISRFLDGIAWIAQIIVFLMLGLLSFPTRVFPVWKEGLLLAVFMMFIARPLAVFLAVPGRNILWRERVFISWVGLRGAAPVILATYPWSIHFPRAEYIFDLVFFVVISSVIAQGISIPWLAKTLQITVPLVKPRSIDFAAGILPAGFLNIEIHVSEDAAAAGQKVVDLELPAGVILTSVERGDRFLIPRGDTLIETGDRIFGLARQTNLDTLRDIFGKTEVLT</sequence>
<evidence type="ECO:0000256" key="4">
    <source>
        <dbReference type="ARBA" id="ARBA00022475"/>
    </source>
</evidence>
<dbReference type="PANTHER" id="PTHR32507">
    <property type="entry name" value="NA(+)/H(+) ANTIPORTER 1"/>
    <property type="match status" value="1"/>
</dbReference>
<dbReference type="GO" id="GO:0008324">
    <property type="term" value="F:monoatomic cation transmembrane transporter activity"/>
    <property type="evidence" value="ECO:0007669"/>
    <property type="project" value="InterPro"/>
</dbReference>
<dbReference type="Gene3D" id="1.20.1530.20">
    <property type="match status" value="1"/>
</dbReference>
<name>I4B3U8_TURPD</name>
<dbReference type="Gene3D" id="3.30.70.1450">
    <property type="entry name" value="Regulator of K+ conductance, C-terminal domain"/>
    <property type="match status" value="1"/>
</dbReference>
<feature type="transmembrane region" description="Helical" evidence="10">
    <location>
        <begin position="373"/>
        <end position="393"/>
    </location>
</feature>
<feature type="transmembrane region" description="Helical" evidence="10">
    <location>
        <begin position="280"/>
        <end position="298"/>
    </location>
</feature>
<evidence type="ECO:0000256" key="9">
    <source>
        <dbReference type="ARBA" id="ARBA00023136"/>
    </source>
</evidence>
<dbReference type="SUPFAM" id="SSF116726">
    <property type="entry name" value="TrkA C-terminal domain-like"/>
    <property type="match status" value="1"/>
</dbReference>
<keyword evidence="7 10" id="KW-1133">Transmembrane helix</keyword>
<feature type="transmembrane region" description="Helical" evidence="10">
    <location>
        <begin position="341"/>
        <end position="361"/>
    </location>
</feature>
<keyword evidence="5" id="KW-0633">Potassium transport</keyword>
<evidence type="ECO:0000256" key="10">
    <source>
        <dbReference type="SAM" id="Phobius"/>
    </source>
</evidence>
<feature type="transmembrane region" description="Helical" evidence="10">
    <location>
        <begin position="39"/>
        <end position="60"/>
    </location>
</feature>
<gene>
    <name evidence="12" type="ordered locus">Turpa_1307</name>
</gene>
<dbReference type="PROSITE" id="PS51202">
    <property type="entry name" value="RCK_C"/>
    <property type="match status" value="1"/>
</dbReference>
<keyword evidence="13" id="KW-1185">Reference proteome</keyword>
<dbReference type="Proteomes" id="UP000006048">
    <property type="component" value="Chromosome"/>
</dbReference>
<keyword evidence="8" id="KW-0406">Ion transport</keyword>
<evidence type="ECO:0000256" key="6">
    <source>
        <dbReference type="ARBA" id="ARBA00022692"/>
    </source>
</evidence>
<dbReference type="KEGG" id="tpx:Turpa_1307"/>
<keyword evidence="6 10" id="KW-0812">Transmembrane</keyword>
<evidence type="ECO:0000259" key="11">
    <source>
        <dbReference type="PROSITE" id="PS51202"/>
    </source>
</evidence>
<dbReference type="NCBIfam" id="NF003715">
    <property type="entry name" value="PRK05326.1-2"/>
    <property type="match status" value="1"/>
</dbReference>
<feature type="transmembrane region" description="Helical" evidence="10">
    <location>
        <begin position="97"/>
        <end position="116"/>
    </location>
</feature>
<comment type="subcellular location">
    <subcellularLocation>
        <location evidence="1">Cell membrane</location>
        <topology evidence="1">Multi-pass membrane protein</topology>
    </subcellularLocation>
</comment>
<keyword evidence="9 10" id="KW-0472">Membrane</keyword>